<accession>A0A969WFV4</accession>
<proteinExistence type="predicted"/>
<evidence type="ECO:0000313" key="2">
    <source>
        <dbReference type="EMBL" id="NKF24541.1"/>
    </source>
</evidence>
<dbReference type="AlphaFoldDB" id="A0A969WFV4"/>
<dbReference type="RefSeq" id="WP_168149846.1">
    <property type="nucleotide sequence ID" value="NZ_JAAVXB010000016.1"/>
</dbReference>
<evidence type="ECO:0000259" key="1">
    <source>
        <dbReference type="Pfam" id="PF13387"/>
    </source>
</evidence>
<dbReference type="InterPro" id="IPR025178">
    <property type="entry name" value="Lnb_N"/>
</dbReference>
<reference evidence="2" key="1">
    <citation type="submission" date="2020-03" db="EMBL/GenBank/DDBJ databases">
        <title>Solimonas marina sp. nov., isolated from deep seawater of the Pacific Ocean.</title>
        <authorList>
            <person name="Liu X."/>
            <person name="Lai Q."/>
            <person name="Sun F."/>
            <person name="Gai Y."/>
            <person name="Li G."/>
            <person name="Shao Z."/>
        </authorList>
    </citation>
    <scope>NUCLEOTIDE SEQUENCE</scope>
    <source>
        <strain evidence="2">C16B3</strain>
    </source>
</reference>
<gene>
    <name evidence="2" type="ORF">G7Y82_19695</name>
</gene>
<comment type="caution">
    <text evidence="2">The sequence shown here is derived from an EMBL/GenBank/DDBJ whole genome shotgun (WGS) entry which is preliminary data.</text>
</comment>
<name>A0A969WFV4_9GAMM</name>
<feature type="domain" description="Lnb N-terminal periplasmic" evidence="1">
    <location>
        <begin position="102"/>
        <end position="249"/>
    </location>
</feature>
<keyword evidence="3" id="KW-1185">Reference proteome</keyword>
<dbReference type="Proteomes" id="UP000653472">
    <property type="component" value="Unassembled WGS sequence"/>
</dbReference>
<dbReference type="EMBL" id="JAAVXB010000016">
    <property type="protein sequence ID" value="NKF24541.1"/>
    <property type="molecule type" value="Genomic_DNA"/>
</dbReference>
<sequence>MAADEQADRLYAAIMQVDALQPDARFDQVEQLVAGDAPHDRAAYARELAGFLSVADYPCRHPAYAYYFAQRYGSSVSYGACSDSVPFFLFDRKQGGRLVHIRPDHVSSIHVMFSSGGDSLASRFGHVSLRLIVCPDGPVTAERCERNLFEHVVLGYMARVDGLQINPLKGMVGGYAARLQGMSFMEAYRANTLLDDRNLYSVPLKMDHAQVEQIVRELSEVHWRYRGDYRFFTNNCATLLQDALAQMVAGYASDDELARGYLRPDTFFAALRHSPLVDARWLDKPAEAEARGYYFPSNRPYYRQARELIAAASQDSPAATLDQYASTPAKLRLQNILSDVRLKEAFAKDAHVLDAQILLEEYTLMQLQSMLTQRTIELLSRHDVVAGLSDLAADLGPAPEREFFTQCYLEPLAALHRQLPRADGIPDDAFLDAHYRQAVDCNDIGERLKVSGLVAARMQQIEPGFIALRDIGRQIDLTLANISMLKGLM</sequence>
<organism evidence="2 3">
    <name type="scientific">Solimonas marina</name>
    <dbReference type="NCBI Taxonomy" id="2714601"/>
    <lineage>
        <taxon>Bacteria</taxon>
        <taxon>Pseudomonadati</taxon>
        <taxon>Pseudomonadota</taxon>
        <taxon>Gammaproteobacteria</taxon>
        <taxon>Nevskiales</taxon>
        <taxon>Nevskiaceae</taxon>
        <taxon>Solimonas</taxon>
    </lineage>
</organism>
<protein>
    <submittedName>
        <fullName evidence="2">DUF4105 domain-containing protein</fullName>
    </submittedName>
</protein>
<evidence type="ECO:0000313" key="3">
    <source>
        <dbReference type="Proteomes" id="UP000653472"/>
    </source>
</evidence>
<dbReference type="Pfam" id="PF13387">
    <property type="entry name" value="Lnb_N"/>
    <property type="match status" value="1"/>
</dbReference>